<evidence type="ECO:0000313" key="4">
    <source>
        <dbReference type="Proteomes" id="UP000244810"/>
    </source>
</evidence>
<dbReference type="FunFam" id="3.20.20.100:FF:000004">
    <property type="entry name" value="Oxidoreductase, aldo/keto reductase"/>
    <property type="match status" value="1"/>
</dbReference>
<reference evidence="3 4" key="1">
    <citation type="journal article" date="2011" name="Syst. Appl. Microbiol.">
        <title>Defluviimonas denitrificans gen. nov., sp. nov., and Pararhodobacter aggregans gen. nov., sp. nov., non-phototrophic Rhodobacteraceae from the biofilter of a marine aquaculture.</title>
        <authorList>
            <person name="Foesel B.U."/>
            <person name="Drake H.L."/>
            <person name="Schramm A."/>
        </authorList>
    </citation>
    <scope>NUCLEOTIDE SEQUENCE [LARGE SCALE GENOMIC DNA]</scope>
    <source>
        <strain evidence="3 4">D1-19</strain>
    </source>
</reference>
<evidence type="ECO:0000259" key="2">
    <source>
        <dbReference type="Pfam" id="PF00248"/>
    </source>
</evidence>
<dbReference type="InterPro" id="IPR023210">
    <property type="entry name" value="NADP_OxRdtase_dom"/>
</dbReference>
<dbReference type="InterPro" id="IPR020471">
    <property type="entry name" value="AKR"/>
</dbReference>
<dbReference type="GO" id="GO:0005829">
    <property type="term" value="C:cytosol"/>
    <property type="evidence" value="ECO:0007669"/>
    <property type="project" value="TreeGrafter"/>
</dbReference>
<feature type="domain" description="NADP-dependent oxidoreductase" evidence="2">
    <location>
        <begin position="15"/>
        <end position="305"/>
    </location>
</feature>
<dbReference type="Proteomes" id="UP000244810">
    <property type="component" value="Unassembled WGS sequence"/>
</dbReference>
<proteinExistence type="predicted"/>
<organism evidence="3 4">
    <name type="scientific">Pararhodobacter aggregans</name>
    <dbReference type="NCBI Taxonomy" id="404875"/>
    <lineage>
        <taxon>Bacteria</taxon>
        <taxon>Pseudomonadati</taxon>
        <taxon>Pseudomonadota</taxon>
        <taxon>Alphaproteobacteria</taxon>
        <taxon>Rhodobacterales</taxon>
        <taxon>Paracoccaceae</taxon>
        <taxon>Pararhodobacter</taxon>
    </lineage>
</organism>
<gene>
    <name evidence="3" type="ORF">DDE23_19815</name>
</gene>
<dbReference type="GO" id="GO:0016491">
    <property type="term" value="F:oxidoreductase activity"/>
    <property type="evidence" value="ECO:0007669"/>
    <property type="project" value="UniProtKB-KW"/>
</dbReference>
<dbReference type="OrthoDB" id="9803483at2"/>
<dbReference type="Pfam" id="PF00248">
    <property type="entry name" value="Aldo_ket_red"/>
    <property type="match status" value="1"/>
</dbReference>
<keyword evidence="4" id="KW-1185">Reference proteome</keyword>
<dbReference type="PRINTS" id="PR00069">
    <property type="entry name" value="ALDKETRDTASE"/>
</dbReference>
<dbReference type="InterPro" id="IPR036812">
    <property type="entry name" value="NAD(P)_OxRdtase_dom_sf"/>
</dbReference>
<evidence type="ECO:0000313" key="3">
    <source>
        <dbReference type="EMBL" id="PVE45753.1"/>
    </source>
</evidence>
<dbReference type="RefSeq" id="WP_107754219.1">
    <property type="nucleotide sequence ID" value="NZ_QBKF01000012.1"/>
</dbReference>
<dbReference type="PANTHER" id="PTHR43364:SF4">
    <property type="entry name" value="NAD(P)-LINKED OXIDOREDUCTASE SUPERFAMILY PROTEIN"/>
    <property type="match status" value="1"/>
</dbReference>
<protein>
    <submittedName>
        <fullName evidence="3">Aldo/keto reductase</fullName>
    </submittedName>
</protein>
<dbReference type="PANTHER" id="PTHR43364">
    <property type="entry name" value="NADH-SPECIFIC METHYLGLYOXAL REDUCTASE-RELATED"/>
    <property type="match status" value="1"/>
</dbReference>
<sequence length="342" mass="37364">MNYRSLGRSGFMVAPLALGTFNFGGPTDEATSIRIMLRALDAGINLFDVANSYNEGRSEEFVGKAIAEWGRRDDVVIATKVHFPVGQGPNDSGNSRYHILRECDRSLARMKVDHIDLLQLHRPDFTIPADETLRALDDLVAAGKVRYIGTSSFPAWKVMEAVALADRRGWARPIVEQPPYNLLDRRVENELVPLCLAQGLSLVPYAPLAQGVLAGRYASADDLPADSRAVTRGGVYSDRVNDAGIAVGREVARLAAEAGTSAAQLAMAWVRDQPAVAAPLFGPRTLEQLEHMLPVLDLPFPPDLREAFDTLVPPGSAVTNFHNGARWMKQVLAVPHPERTPR</sequence>
<name>A0A2T7UM26_9RHOB</name>
<dbReference type="InterPro" id="IPR050523">
    <property type="entry name" value="AKR_Detox_Biosynth"/>
</dbReference>
<dbReference type="EMBL" id="QDDR01000012">
    <property type="protein sequence ID" value="PVE45753.1"/>
    <property type="molecule type" value="Genomic_DNA"/>
</dbReference>
<evidence type="ECO:0000256" key="1">
    <source>
        <dbReference type="ARBA" id="ARBA00023002"/>
    </source>
</evidence>
<dbReference type="AlphaFoldDB" id="A0A2T7UM26"/>
<comment type="caution">
    <text evidence="3">The sequence shown here is derived from an EMBL/GenBank/DDBJ whole genome shotgun (WGS) entry which is preliminary data.</text>
</comment>
<keyword evidence="1" id="KW-0560">Oxidoreductase</keyword>
<dbReference type="SUPFAM" id="SSF51430">
    <property type="entry name" value="NAD(P)-linked oxidoreductase"/>
    <property type="match status" value="1"/>
</dbReference>
<accession>A0A2T7UM26</accession>
<dbReference type="Gene3D" id="3.20.20.100">
    <property type="entry name" value="NADP-dependent oxidoreductase domain"/>
    <property type="match status" value="1"/>
</dbReference>